<dbReference type="SUPFAM" id="SSF52540">
    <property type="entry name" value="P-loop containing nucleoside triphosphate hydrolases"/>
    <property type="match status" value="1"/>
</dbReference>
<sequence length="287" mass="32772">MDIEITQLKMSYGRRPVLDIPELNIKSGYAYGLVGKNGAGKTTFFKCLTNIIIKYQGIITIDNKNVRENPDVLQSVGIVLDGMSVYQDRTGWFNIDYFSKLRGTENRQLAEQLALELEMSEYLHHKVKTYSYGMTKKLILLIALLHEPKLLILDEPFRGLDSETVAWFKYYLSKLTSKGMTLLISSHVKADIVTLCDQVMVLQDGRVAKILDLTSVDEAQLRDIQTTNQAGFIAILETIGYPYEKNGQQLRLTIKDDRWILVKQELLEQQIEITELIPVHVLDQSLN</sequence>
<dbReference type="InterPro" id="IPR051782">
    <property type="entry name" value="ABC_Transporter_VariousFunc"/>
</dbReference>
<dbReference type="PANTHER" id="PTHR42939:SF1">
    <property type="entry name" value="ABC TRANSPORTER ATP-BINDING PROTEIN ALBC-RELATED"/>
    <property type="match status" value="1"/>
</dbReference>
<dbReference type="Pfam" id="PF00005">
    <property type="entry name" value="ABC_tran"/>
    <property type="match status" value="1"/>
</dbReference>
<gene>
    <name evidence="1" type="ORF">BW732_08975</name>
</gene>
<keyword evidence="1" id="KW-0067">ATP-binding</keyword>
<keyword evidence="2" id="KW-1185">Reference proteome</keyword>
<dbReference type="InterPro" id="IPR027417">
    <property type="entry name" value="P-loop_NTPase"/>
</dbReference>
<keyword evidence="1" id="KW-0547">Nucleotide-binding</keyword>
<reference evidence="1 2" key="1">
    <citation type="journal article" date="2010" name="Int. J. Syst. Evol. Microbiol.">
        <title>Vagococcus penaei sp. nov., isolated from spoilage microbiota of cooked shrimp (Penaeus vannamei).</title>
        <authorList>
            <person name="Jaffres E."/>
            <person name="Prevost H."/>
            <person name="Rossero A."/>
            <person name="Joffraud J.J."/>
            <person name="Dousset X."/>
        </authorList>
    </citation>
    <scope>NUCLEOTIDE SEQUENCE [LARGE SCALE GENOMIC DNA]</scope>
    <source>
        <strain evidence="1 2">CD276</strain>
    </source>
</reference>
<evidence type="ECO:0000313" key="2">
    <source>
        <dbReference type="Proteomes" id="UP000188246"/>
    </source>
</evidence>
<dbReference type="CDD" id="cd03230">
    <property type="entry name" value="ABC_DR_subfamily_A"/>
    <property type="match status" value="1"/>
</dbReference>
<dbReference type="RefSeq" id="WP_077276418.1">
    <property type="nucleotide sequence ID" value="NZ_CP019609.1"/>
</dbReference>
<dbReference type="STRING" id="633807.BW732_08975"/>
<dbReference type="AlphaFoldDB" id="A0A1Q2D7P4"/>
<dbReference type="InterPro" id="IPR003439">
    <property type="entry name" value="ABC_transporter-like_ATP-bd"/>
</dbReference>
<dbReference type="KEGG" id="vpi:BW732_08975"/>
<protein>
    <submittedName>
        <fullName evidence="1">Multidrug ABC transporter ATP-binding protein</fullName>
    </submittedName>
</protein>
<dbReference type="InterPro" id="IPR003593">
    <property type="entry name" value="AAA+_ATPase"/>
</dbReference>
<accession>A0A1Q2D7P4</accession>
<dbReference type="SMART" id="SM00382">
    <property type="entry name" value="AAA"/>
    <property type="match status" value="1"/>
</dbReference>
<dbReference type="Gene3D" id="3.40.50.300">
    <property type="entry name" value="P-loop containing nucleotide triphosphate hydrolases"/>
    <property type="match status" value="1"/>
</dbReference>
<dbReference type="Proteomes" id="UP000188246">
    <property type="component" value="Chromosome"/>
</dbReference>
<dbReference type="PANTHER" id="PTHR42939">
    <property type="entry name" value="ABC TRANSPORTER ATP-BINDING PROTEIN ALBC-RELATED"/>
    <property type="match status" value="1"/>
</dbReference>
<name>A0A1Q2D7P4_9ENTE</name>
<dbReference type="GO" id="GO:0005524">
    <property type="term" value="F:ATP binding"/>
    <property type="evidence" value="ECO:0007669"/>
    <property type="project" value="UniProtKB-KW"/>
</dbReference>
<dbReference type="GO" id="GO:0016887">
    <property type="term" value="F:ATP hydrolysis activity"/>
    <property type="evidence" value="ECO:0007669"/>
    <property type="project" value="InterPro"/>
</dbReference>
<dbReference type="EMBL" id="CP019609">
    <property type="protein sequence ID" value="AQP54341.1"/>
    <property type="molecule type" value="Genomic_DNA"/>
</dbReference>
<evidence type="ECO:0000313" key="1">
    <source>
        <dbReference type="EMBL" id="AQP54341.1"/>
    </source>
</evidence>
<proteinExistence type="predicted"/>
<organism evidence="1 2">
    <name type="scientific">Vagococcus penaei</name>
    <dbReference type="NCBI Taxonomy" id="633807"/>
    <lineage>
        <taxon>Bacteria</taxon>
        <taxon>Bacillati</taxon>
        <taxon>Bacillota</taxon>
        <taxon>Bacilli</taxon>
        <taxon>Lactobacillales</taxon>
        <taxon>Enterococcaceae</taxon>
        <taxon>Vagococcus</taxon>
    </lineage>
</organism>
<dbReference type="PROSITE" id="PS50893">
    <property type="entry name" value="ABC_TRANSPORTER_2"/>
    <property type="match status" value="1"/>
</dbReference>